<dbReference type="PROSITE" id="PS50902">
    <property type="entry name" value="FLAVODOXIN_LIKE"/>
    <property type="match status" value="1"/>
</dbReference>
<dbReference type="GO" id="GO:0003958">
    <property type="term" value="F:NADPH-hemoprotein reductase activity"/>
    <property type="evidence" value="ECO:0007669"/>
    <property type="project" value="UniProtKB-EC"/>
</dbReference>
<accession>V6TTF8</accession>
<dbReference type="InterPro" id="IPR008254">
    <property type="entry name" value="Flavodoxin/NO_synth"/>
</dbReference>
<evidence type="ECO:0000256" key="5">
    <source>
        <dbReference type="ARBA" id="ARBA00022827"/>
    </source>
</evidence>
<evidence type="ECO:0000256" key="4">
    <source>
        <dbReference type="ARBA" id="ARBA00022643"/>
    </source>
</evidence>
<dbReference type="Gene3D" id="2.40.30.10">
    <property type="entry name" value="Translation factors"/>
    <property type="match status" value="1"/>
</dbReference>
<dbReference type="Pfam" id="PF00258">
    <property type="entry name" value="Flavodoxin_1"/>
    <property type="match status" value="1"/>
</dbReference>
<dbReference type="VEuPathDB" id="GiardiaDB:QR46_0013"/>
<dbReference type="EC" id="1.6.2.4" evidence="8"/>
<dbReference type="InterPro" id="IPR003097">
    <property type="entry name" value="CysJ-like_FAD-binding"/>
</dbReference>
<dbReference type="SUPFAM" id="SSF52343">
    <property type="entry name" value="Ferredoxin reductase-like, C-terminal NADP-linked domain"/>
    <property type="match status" value="1"/>
</dbReference>
<dbReference type="Proteomes" id="UP000018040">
    <property type="component" value="Unassembled WGS sequence"/>
</dbReference>
<dbReference type="SUPFAM" id="SSF52218">
    <property type="entry name" value="Flavoproteins"/>
    <property type="match status" value="1"/>
</dbReference>
<evidence type="ECO:0000256" key="8">
    <source>
        <dbReference type="ARBA" id="ARBA00023797"/>
    </source>
</evidence>
<reference evidence="10 11" key="2">
    <citation type="journal article" date="2013" name="Genome Biol. Evol.">
        <title>Genome sequencing of Giardia lamblia genotypes A2 and B isolates (DH and GS) and comparative analysis with the genomes of genotypes A1 and E (WB and Pig).</title>
        <authorList>
            <person name="Adam R.D."/>
            <person name="Dahlstrom E.W."/>
            <person name="Martens C.A."/>
            <person name="Bruno D.P."/>
            <person name="Barbian K.D."/>
            <person name="Ricklefs S.M."/>
            <person name="Hernandez M.M."/>
            <person name="Narla N.P."/>
            <person name="Patel R.B."/>
            <person name="Porcella S.F."/>
            <person name="Nash T.E."/>
        </authorList>
    </citation>
    <scope>NUCLEOTIDE SEQUENCE [LARGE SCALE GENOMIC DNA]</scope>
    <source>
        <strain evidence="10 11">GS</strain>
    </source>
</reference>
<dbReference type="PRINTS" id="PR00371">
    <property type="entry name" value="FPNCR"/>
</dbReference>
<protein>
    <recommendedName>
        <fullName evidence="8">NADPH--hemoprotein reductase</fullName>
        <ecNumber evidence="8">1.6.2.4</ecNumber>
    </recommendedName>
</protein>
<dbReference type="InterPro" id="IPR017938">
    <property type="entry name" value="Riboflavin_synthase-like_b-brl"/>
</dbReference>
<dbReference type="Pfam" id="PF00667">
    <property type="entry name" value="FAD_binding_1"/>
    <property type="match status" value="1"/>
</dbReference>
<reference evidence="11" key="1">
    <citation type="submission" date="2012-02" db="EMBL/GenBank/DDBJ databases">
        <title>Genome sequencing of Giardia lamblia Genotypes A2 and B isolates (DH and GS) and comparative analysis with the genomes of Genotypes A1 and E (WB and Pig).</title>
        <authorList>
            <person name="Adam R."/>
            <person name="Dahlstrom E."/>
            <person name="Martens C."/>
            <person name="Bruno D."/>
            <person name="Barbian K."/>
            <person name="Porcella S.F."/>
            <person name="Nash T."/>
        </authorList>
    </citation>
    <scope>NUCLEOTIDE SEQUENCE</scope>
    <source>
        <strain evidence="11">GS</strain>
    </source>
</reference>
<dbReference type="AlphaFoldDB" id="V6TTF8"/>
<dbReference type="InterPro" id="IPR001709">
    <property type="entry name" value="Flavoprot_Pyr_Nucl_cyt_Rdtase"/>
</dbReference>
<dbReference type="InterPro" id="IPR001094">
    <property type="entry name" value="Flavdoxin-like"/>
</dbReference>
<dbReference type="InterPro" id="IPR023173">
    <property type="entry name" value="NADPH_Cyt_P450_Rdtase_alpha"/>
</dbReference>
<comment type="cofactor">
    <cofactor evidence="1">
        <name>FMN</name>
        <dbReference type="ChEBI" id="CHEBI:58210"/>
    </cofactor>
</comment>
<evidence type="ECO:0000256" key="2">
    <source>
        <dbReference type="ARBA" id="ARBA00001974"/>
    </source>
</evidence>
<proteinExistence type="predicted"/>
<dbReference type="InterPro" id="IPR039261">
    <property type="entry name" value="FNR_nucleotide-bd"/>
</dbReference>
<keyword evidence="4" id="KW-0288">FMN</keyword>
<dbReference type="PANTHER" id="PTHR19384">
    <property type="entry name" value="NITRIC OXIDE SYNTHASE-RELATED"/>
    <property type="match status" value="1"/>
</dbReference>
<evidence type="ECO:0000313" key="10">
    <source>
        <dbReference type="EMBL" id="ESU41874.1"/>
    </source>
</evidence>
<keyword evidence="5" id="KW-0274">FAD</keyword>
<organism evidence="10 11">
    <name type="scientific">Giardia intestinalis</name>
    <name type="common">Giardia lamblia</name>
    <dbReference type="NCBI Taxonomy" id="5741"/>
    <lineage>
        <taxon>Eukaryota</taxon>
        <taxon>Metamonada</taxon>
        <taxon>Diplomonadida</taxon>
        <taxon>Hexamitidae</taxon>
        <taxon>Giardiinae</taxon>
        <taxon>Giardia</taxon>
    </lineage>
</organism>
<evidence type="ECO:0000256" key="6">
    <source>
        <dbReference type="ARBA" id="ARBA00022857"/>
    </source>
</evidence>
<evidence type="ECO:0000256" key="7">
    <source>
        <dbReference type="ARBA" id="ARBA00023002"/>
    </source>
</evidence>
<dbReference type="VEuPathDB" id="GiardiaDB:GL50803_0015897"/>
<keyword evidence="6" id="KW-0521">NADP</keyword>
<dbReference type="PRINTS" id="PR00369">
    <property type="entry name" value="FLAVODOXIN"/>
</dbReference>
<keyword evidence="7" id="KW-0560">Oxidoreductase</keyword>
<evidence type="ECO:0000313" key="11">
    <source>
        <dbReference type="Proteomes" id="UP000018040"/>
    </source>
</evidence>
<dbReference type="InterPro" id="IPR029039">
    <property type="entry name" value="Flavoprotein-like_sf"/>
</dbReference>
<dbReference type="PANTHER" id="PTHR19384:SF17">
    <property type="entry name" value="NADPH--CYTOCHROME P450 REDUCTASE"/>
    <property type="match status" value="1"/>
</dbReference>
<dbReference type="Gene3D" id="3.40.50.360">
    <property type="match status" value="1"/>
</dbReference>
<dbReference type="Gene3D" id="1.20.990.10">
    <property type="entry name" value="NADPH-cytochrome p450 Reductase, Chain A, domain 3"/>
    <property type="match status" value="1"/>
</dbReference>
<dbReference type="Gene3D" id="3.40.50.80">
    <property type="entry name" value="Nucleotide-binding domain of ferredoxin-NADP reductase (FNR) module"/>
    <property type="match status" value="1"/>
</dbReference>
<evidence type="ECO:0000259" key="9">
    <source>
        <dbReference type="PROSITE" id="PS50902"/>
    </source>
</evidence>
<dbReference type="GO" id="GO:0050660">
    <property type="term" value="F:flavin adenine dinucleotide binding"/>
    <property type="evidence" value="ECO:0007669"/>
    <property type="project" value="TreeGrafter"/>
</dbReference>
<comment type="cofactor">
    <cofactor evidence="2">
        <name>FAD</name>
        <dbReference type="ChEBI" id="CHEBI:57692"/>
    </cofactor>
</comment>
<keyword evidence="3" id="KW-0285">Flavoprotein</keyword>
<sequence length="632" mass="71150">MQMTNGDKEPLTVMYASATGTIQRLADQLVADLCAREANVSIINMKTLAKPYSIPRGTIVYMTCTFFAGEHPPASKEFIAWLQTLNPSLQPFRDIKFAVFGIGSKNYTTFCAASRETDKHIESFGGTRILDAVHLDRDEFKSDDSTYIQWKKDLFKVLGLPEKPVISTDKVIVTKNTSLPDKWICNAYPLGYKRGTMSKIKMLSDGKVDGVVRLYEITSPCMKYEAGGHCAILPRNRLEDIKALLAKRYIWLDPECKVPAEASDIVVVEQAKWVRSVVNAILPFGRPIYVLDLLSQYLDFSTVIDFNSFKALVPYITDGAQYRQALHMLDDPALFRSVFLDTKLNMIDVFTKFSSFKVPMHALIECMPAMAHRMYSIASAPSYIGENRLQLIISDVDFECETLNKTIEKRPGLSTGYLSRLQEGNEVFFQTFSSPVKCGDEFRGVPSITVGLGTGLAPCRSRLQHRLAFRLEQLKQAGSGAIQPLDPYMTFIGLRRESDLKELIDELKDFVRKGIATIFVAFSREEKEREWFEITPDGADGQALMDTDKTAFCAEYKCHVTNLMGEYANKIRSFVTSKDTCVITYCGKAGKVPHEIEGVILQSLVDSGMAEEDARARWEKLRADQNLVFEAW</sequence>
<dbReference type="GO" id="GO:0010181">
    <property type="term" value="F:FMN binding"/>
    <property type="evidence" value="ECO:0007669"/>
    <property type="project" value="InterPro"/>
</dbReference>
<comment type="caution">
    <text evidence="10">The sequence shown here is derived from an EMBL/GenBank/DDBJ whole genome shotgun (WGS) entry which is preliminary data.</text>
</comment>
<dbReference type="VEuPathDB" id="GiardiaDB:DHA2_15897"/>
<evidence type="ECO:0000256" key="3">
    <source>
        <dbReference type="ARBA" id="ARBA00022630"/>
    </source>
</evidence>
<name>V6TTF8_GIAIN</name>
<dbReference type="GO" id="GO:0005829">
    <property type="term" value="C:cytosol"/>
    <property type="evidence" value="ECO:0007669"/>
    <property type="project" value="TreeGrafter"/>
</dbReference>
<dbReference type="VEuPathDB" id="GiardiaDB:GL50581_735"/>
<feature type="domain" description="Flavodoxin-like" evidence="9">
    <location>
        <begin position="11"/>
        <end position="155"/>
    </location>
</feature>
<dbReference type="OrthoDB" id="10249365at2759"/>
<dbReference type="SUPFAM" id="SSF63380">
    <property type="entry name" value="Riboflavin synthase domain-like"/>
    <property type="match status" value="1"/>
</dbReference>
<evidence type="ECO:0000256" key="1">
    <source>
        <dbReference type="ARBA" id="ARBA00001917"/>
    </source>
</evidence>
<dbReference type="EMBL" id="AHHH01000106">
    <property type="protein sequence ID" value="ESU41874.1"/>
    <property type="molecule type" value="Genomic_DNA"/>
</dbReference>
<gene>
    <name evidence="10" type="ORF">GSB_15897</name>
</gene>